<accession>A0A6G1IK61</accession>
<keyword evidence="2" id="KW-0040">ANK repeat</keyword>
<dbReference type="Proteomes" id="UP000799291">
    <property type="component" value="Unassembled WGS sequence"/>
</dbReference>
<gene>
    <name evidence="3" type="ORF">K458DRAFT_422989</name>
</gene>
<keyword evidence="4" id="KW-1185">Reference proteome</keyword>
<keyword evidence="1" id="KW-0677">Repeat</keyword>
<organism evidence="3 4">
    <name type="scientific">Lentithecium fluviatile CBS 122367</name>
    <dbReference type="NCBI Taxonomy" id="1168545"/>
    <lineage>
        <taxon>Eukaryota</taxon>
        <taxon>Fungi</taxon>
        <taxon>Dikarya</taxon>
        <taxon>Ascomycota</taxon>
        <taxon>Pezizomycotina</taxon>
        <taxon>Dothideomycetes</taxon>
        <taxon>Pleosporomycetidae</taxon>
        <taxon>Pleosporales</taxon>
        <taxon>Massarineae</taxon>
        <taxon>Lentitheciaceae</taxon>
        <taxon>Lentithecium</taxon>
    </lineage>
</organism>
<evidence type="ECO:0000256" key="1">
    <source>
        <dbReference type="ARBA" id="ARBA00022737"/>
    </source>
</evidence>
<dbReference type="AlphaFoldDB" id="A0A6G1IK61"/>
<dbReference type="InterPro" id="IPR036770">
    <property type="entry name" value="Ankyrin_rpt-contain_sf"/>
</dbReference>
<proteinExistence type="predicted"/>
<evidence type="ECO:0000256" key="2">
    <source>
        <dbReference type="ARBA" id="ARBA00023043"/>
    </source>
</evidence>
<dbReference type="InterPro" id="IPR002110">
    <property type="entry name" value="Ankyrin_rpt"/>
</dbReference>
<evidence type="ECO:0000313" key="4">
    <source>
        <dbReference type="Proteomes" id="UP000799291"/>
    </source>
</evidence>
<dbReference type="EMBL" id="MU005611">
    <property type="protein sequence ID" value="KAF2678535.1"/>
    <property type="molecule type" value="Genomic_DNA"/>
</dbReference>
<name>A0A6G1IK61_9PLEO</name>
<dbReference type="PANTHER" id="PTHR24198">
    <property type="entry name" value="ANKYRIN REPEAT AND PROTEIN KINASE DOMAIN-CONTAINING PROTEIN"/>
    <property type="match status" value="1"/>
</dbReference>
<dbReference type="SUPFAM" id="SSF48403">
    <property type="entry name" value="Ankyrin repeat"/>
    <property type="match status" value="1"/>
</dbReference>
<reference evidence="3" key="1">
    <citation type="journal article" date="2020" name="Stud. Mycol.">
        <title>101 Dothideomycetes genomes: a test case for predicting lifestyles and emergence of pathogens.</title>
        <authorList>
            <person name="Haridas S."/>
            <person name="Albert R."/>
            <person name="Binder M."/>
            <person name="Bloem J."/>
            <person name="Labutti K."/>
            <person name="Salamov A."/>
            <person name="Andreopoulos B."/>
            <person name="Baker S."/>
            <person name="Barry K."/>
            <person name="Bills G."/>
            <person name="Bluhm B."/>
            <person name="Cannon C."/>
            <person name="Castanera R."/>
            <person name="Culley D."/>
            <person name="Daum C."/>
            <person name="Ezra D."/>
            <person name="Gonzalez J."/>
            <person name="Henrissat B."/>
            <person name="Kuo A."/>
            <person name="Liang C."/>
            <person name="Lipzen A."/>
            <person name="Lutzoni F."/>
            <person name="Magnuson J."/>
            <person name="Mondo S."/>
            <person name="Nolan M."/>
            <person name="Ohm R."/>
            <person name="Pangilinan J."/>
            <person name="Park H.-J."/>
            <person name="Ramirez L."/>
            <person name="Alfaro M."/>
            <person name="Sun H."/>
            <person name="Tritt A."/>
            <person name="Yoshinaga Y."/>
            <person name="Zwiers L.-H."/>
            <person name="Turgeon B."/>
            <person name="Goodwin S."/>
            <person name="Spatafora J."/>
            <person name="Crous P."/>
            <person name="Grigoriev I."/>
        </authorList>
    </citation>
    <scope>NUCLEOTIDE SEQUENCE</scope>
    <source>
        <strain evidence="3">CBS 122367</strain>
    </source>
</reference>
<dbReference type="Gene3D" id="1.25.40.20">
    <property type="entry name" value="Ankyrin repeat-containing domain"/>
    <property type="match status" value="2"/>
</dbReference>
<dbReference type="PANTHER" id="PTHR24198:SF165">
    <property type="entry name" value="ANKYRIN REPEAT-CONTAINING PROTEIN-RELATED"/>
    <property type="match status" value="1"/>
</dbReference>
<protein>
    <submittedName>
        <fullName evidence="3">Uncharacterized protein</fullName>
    </submittedName>
</protein>
<evidence type="ECO:0000313" key="3">
    <source>
        <dbReference type="EMBL" id="KAF2678535.1"/>
    </source>
</evidence>
<sequence>MQLLDLPLDCFRYILTFIARDFDFHEQGHEFLRLRLINRTMDTEVLRALQRPAFYLWKRKTRTLETGPFFIQWTTSAPSAKKFVPISSGYLDFFASFLLLRPHAQEPWNGNISSVLNHVVDALLSADGLDTNDGTRNTTMRDLCHRVFEMKQWKACPGCFTDSLFPRPQSKYANESESVDFNVLLANLLLGRRSAFADQDISTLMARKSIVFGTLLQACIMGGQVEQVTHLLNRGVDVNDESLAILETAIASDRPEMLDLLFSPKYNLSRSMTAPSRIERAIQRAVQTDKTEAILYLARTCDVSAIPKEISFAFGHACCHNNFRITGALFDELKVVLPCSEGQLEWVLAHVVFNGHQDMVRFLLDRGFACGGVKMMYAAACSGDISMARFLLRECEITLTAGEWCNVLREAVIRVTPRYQAFVEAVLSDPSIFEKQSVSAESIFQGRSSDHAELLIQACKHGNVFVVRKLAEAGAELNHAESASKIPPVLVAHIAGQTAVADLLVEMGAKPIHPLESEYKAMFERGELPRPEKKKPVSSDDCYWWM</sequence>
<dbReference type="SMART" id="SM00248">
    <property type="entry name" value="ANK"/>
    <property type="match status" value="4"/>
</dbReference>
<dbReference type="OrthoDB" id="4772757at2759"/>